<evidence type="ECO:0000313" key="7">
    <source>
        <dbReference type="EMBL" id="SPF80915.1"/>
    </source>
</evidence>
<name>A0A2R8AXZ8_9RHOB</name>
<evidence type="ECO:0000256" key="1">
    <source>
        <dbReference type="ARBA" id="ARBA00001974"/>
    </source>
</evidence>
<protein>
    <submittedName>
        <fullName evidence="7">3-oxosteroid 1-dehydrogenase</fullName>
        <ecNumber evidence="7">1.3.99.4</ecNumber>
    </submittedName>
</protein>
<evidence type="ECO:0000256" key="3">
    <source>
        <dbReference type="ARBA" id="ARBA00022827"/>
    </source>
</evidence>
<keyword evidence="3" id="KW-0274">FAD</keyword>
<dbReference type="GO" id="GO:0047571">
    <property type="term" value="F:3-oxosteroid 1-dehydrogenase activity"/>
    <property type="evidence" value="ECO:0007669"/>
    <property type="project" value="UniProtKB-EC"/>
</dbReference>
<keyword evidence="2" id="KW-0285">Flavoprotein</keyword>
<keyword evidence="4 7" id="KW-0560">Oxidoreductase</keyword>
<dbReference type="InterPro" id="IPR027477">
    <property type="entry name" value="Succ_DH/fumarate_Rdtase_cat_sf"/>
</dbReference>
<evidence type="ECO:0000259" key="6">
    <source>
        <dbReference type="Pfam" id="PF00890"/>
    </source>
</evidence>
<dbReference type="PANTHER" id="PTHR43400">
    <property type="entry name" value="FUMARATE REDUCTASE"/>
    <property type="match status" value="1"/>
</dbReference>
<organism evidence="7 8">
    <name type="scientific">Pseudoprimorskyibacter insulae</name>
    <dbReference type="NCBI Taxonomy" id="1695997"/>
    <lineage>
        <taxon>Bacteria</taxon>
        <taxon>Pseudomonadati</taxon>
        <taxon>Pseudomonadota</taxon>
        <taxon>Alphaproteobacteria</taxon>
        <taxon>Rhodobacterales</taxon>
        <taxon>Paracoccaceae</taxon>
        <taxon>Pseudoprimorskyibacter</taxon>
    </lineage>
</organism>
<dbReference type="OrthoDB" id="3178130at2"/>
<feature type="domain" description="FAD-dependent oxidoreductase 2 FAD-binding" evidence="6">
    <location>
        <begin position="6"/>
        <end position="536"/>
    </location>
</feature>
<gene>
    <name evidence="7" type="primary">ksdD_1</name>
    <name evidence="7" type="ORF">PRI8871_02728</name>
</gene>
<accession>A0A2R8AXZ8</accession>
<dbReference type="GO" id="GO:0008202">
    <property type="term" value="P:steroid metabolic process"/>
    <property type="evidence" value="ECO:0007669"/>
    <property type="project" value="UniProtKB-ARBA"/>
</dbReference>
<dbReference type="EC" id="1.3.99.4" evidence="7"/>
<reference evidence="8" key="1">
    <citation type="submission" date="2018-03" db="EMBL/GenBank/DDBJ databases">
        <authorList>
            <person name="Rodrigo-Torres L."/>
            <person name="Arahal R. D."/>
            <person name="Lucena T."/>
        </authorList>
    </citation>
    <scope>NUCLEOTIDE SEQUENCE [LARGE SCALE GENOMIC DNA]</scope>
    <source>
        <strain evidence="8">CECT 8871</strain>
    </source>
</reference>
<dbReference type="InterPro" id="IPR003953">
    <property type="entry name" value="FAD-dep_OxRdtase_2_FAD-bd"/>
</dbReference>
<evidence type="ECO:0000256" key="5">
    <source>
        <dbReference type="SAM" id="MobiDB-lite"/>
    </source>
</evidence>
<feature type="compositionally biased region" description="Basic and acidic residues" evidence="5">
    <location>
        <begin position="442"/>
        <end position="451"/>
    </location>
</feature>
<evidence type="ECO:0000256" key="2">
    <source>
        <dbReference type="ARBA" id="ARBA00022630"/>
    </source>
</evidence>
<proteinExistence type="predicted"/>
<evidence type="ECO:0000256" key="4">
    <source>
        <dbReference type="ARBA" id="ARBA00023002"/>
    </source>
</evidence>
<dbReference type="RefSeq" id="WP_108886759.1">
    <property type="nucleotide sequence ID" value="NZ_OMOJ01000005.1"/>
</dbReference>
<evidence type="ECO:0000313" key="8">
    <source>
        <dbReference type="Proteomes" id="UP000244904"/>
    </source>
</evidence>
<keyword evidence="8" id="KW-1185">Reference proteome</keyword>
<dbReference type="Proteomes" id="UP000244904">
    <property type="component" value="Unassembled WGS sequence"/>
</dbReference>
<dbReference type="PANTHER" id="PTHR43400:SF10">
    <property type="entry name" value="3-OXOSTEROID 1-DEHYDROGENASE"/>
    <property type="match status" value="1"/>
</dbReference>
<dbReference type="EMBL" id="OMOJ01000005">
    <property type="protein sequence ID" value="SPF80915.1"/>
    <property type="molecule type" value="Genomic_DNA"/>
</dbReference>
<dbReference type="Pfam" id="PF00890">
    <property type="entry name" value="FAD_binding_2"/>
    <property type="match status" value="1"/>
</dbReference>
<dbReference type="InterPro" id="IPR050315">
    <property type="entry name" value="FAD-oxidoreductase_2"/>
</dbReference>
<feature type="region of interest" description="Disordered" evidence="5">
    <location>
        <begin position="442"/>
        <end position="463"/>
    </location>
</feature>
<dbReference type="AlphaFoldDB" id="A0A2R8AXZ8"/>
<dbReference type="InterPro" id="IPR036188">
    <property type="entry name" value="FAD/NAD-bd_sf"/>
</dbReference>
<dbReference type="Gene3D" id="3.50.50.60">
    <property type="entry name" value="FAD/NAD(P)-binding domain"/>
    <property type="match status" value="2"/>
</dbReference>
<dbReference type="SUPFAM" id="SSF51905">
    <property type="entry name" value="FAD/NAD(P)-binding domain"/>
    <property type="match status" value="1"/>
</dbReference>
<sequence length="568" mass="59556">MTDSCDVLVVGSGAGGLATAVTAAHFGCRVTVVEKHHQLGGTSAWSGGWLWIPRNPLAIEAGICEAPDAPLEYLRSEIGNRINDPRIGAFLANGPEMVGFFRDHTAMDWIDGNRMPDFHETPGAATGGRSVCAAPFDGRLLGEWAGKLRGPLPVASVWGMGVAAGQDMARFFNAKSSPRDALYAARRLGRHGLDLLRSGRGAQLVNGNALVARLLRSALDLGVTVLVDTPATGLIVRDGRVVGAQVAGRDIHATRGVVLAAGGFPHDVARIARSFDHVTEDAPHRSAAPRENTGDGLRLGESVGGAIAGDLMDPGAWAPVSVVPDGKGGAHFPHLVDRGKPGFIAVGPDGQRFANEANSYHDFMRGLFRLCPKAPHAWMIADARARSRFGIGAVKPFPFPDAAHLRSGYLVKARTIAELAAKIGVPADALQRTIRRFNTHAAEGKDPDFGRGDSAYNRVLGEPRNRPNPTLGALTKAPFYAVKLVPGSLGTFDGLRTDAQARVLGADEMPIEGLFAVGNDAASIMGGNYPSGGITLGPAMTFGYIAGLVLAGRPVTGIDDQEGSDAVL</sequence>
<dbReference type="SUPFAM" id="SSF56425">
    <property type="entry name" value="Succinate dehydrogenase/fumarate reductase flavoprotein, catalytic domain"/>
    <property type="match status" value="1"/>
</dbReference>
<dbReference type="PRINTS" id="PR00411">
    <property type="entry name" value="PNDRDTASEI"/>
</dbReference>
<comment type="cofactor">
    <cofactor evidence="1">
        <name>FAD</name>
        <dbReference type="ChEBI" id="CHEBI:57692"/>
    </cofactor>
</comment>